<evidence type="ECO:0000256" key="3">
    <source>
        <dbReference type="ARBA" id="ARBA00013068"/>
    </source>
</evidence>
<dbReference type="EMBL" id="JBHRSW010000006">
    <property type="protein sequence ID" value="MFC3120982.1"/>
    <property type="molecule type" value="Genomic_DNA"/>
</dbReference>
<gene>
    <name evidence="7" type="ORF">ACFOHL_05085</name>
</gene>
<comment type="pathway">
    <text evidence="1">Carbohydrate degradation; glycolysis; D-glyceraldehyde 3-phosphate and glycerone phosphate from D-glucose: step 4/4.</text>
</comment>
<evidence type="ECO:0000256" key="2">
    <source>
        <dbReference type="ARBA" id="ARBA00010387"/>
    </source>
</evidence>
<dbReference type="InterPro" id="IPR013785">
    <property type="entry name" value="Aldolase_TIM"/>
</dbReference>
<dbReference type="NCBIfam" id="NF003784">
    <property type="entry name" value="PRK05377.1"/>
    <property type="match status" value="1"/>
</dbReference>
<evidence type="ECO:0000256" key="6">
    <source>
        <dbReference type="ARBA" id="ARBA00029799"/>
    </source>
</evidence>
<reference evidence="8" key="1">
    <citation type="journal article" date="2019" name="Int. J. Syst. Evol. Microbiol.">
        <title>The Global Catalogue of Microorganisms (GCM) 10K type strain sequencing project: providing services to taxonomists for standard genome sequencing and annotation.</title>
        <authorList>
            <consortium name="The Broad Institute Genomics Platform"/>
            <consortium name="The Broad Institute Genome Sequencing Center for Infectious Disease"/>
            <person name="Wu L."/>
            <person name="Ma J."/>
        </authorList>
    </citation>
    <scope>NUCLEOTIDE SEQUENCE [LARGE SCALE GENOMIC DNA]</scope>
    <source>
        <strain evidence="8">KCTC 52473</strain>
    </source>
</reference>
<evidence type="ECO:0000256" key="5">
    <source>
        <dbReference type="ARBA" id="ARBA00023239"/>
    </source>
</evidence>
<evidence type="ECO:0000256" key="1">
    <source>
        <dbReference type="ARBA" id="ARBA00004714"/>
    </source>
</evidence>
<dbReference type="RefSeq" id="WP_376919120.1">
    <property type="nucleotide sequence ID" value="NZ_JBHRSW010000006.1"/>
</dbReference>
<keyword evidence="4" id="KW-0324">Glycolysis</keyword>
<name>A0ABV7FQ55_9ALTE</name>
<sequence length="299" mass="32527">MTTQAQQAMLEKVKNEVGFIAALDQSGGSTPKALKAYGIGEEQFSSDEEMFGLVHAMRTRIITSPVFIGDRVLGAILFENTLERDIEGKNSAVFLWENKRIVPFLKVDKGLEADADGVQLMKPIPELDGLLDKANAQNVFGTKMRSVIKTANVEGITALVKQQFDLAKQIIAKGLVPIIEPEVDIHSNSKAQAEALLQAEILKHLNILGTEQLVMLKLTIPDIPNFYQPLITHPNVIKVVALSGGYKRELANQKLSENKGMIASFSRALSEGLYADMSDGEFNGALETAIDGIYAASAT</sequence>
<keyword evidence="8" id="KW-1185">Reference proteome</keyword>
<dbReference type="InterPro" id="IPR000741">
    <property type="entry name" value="FBA_I"/>
</dbReference>
<evidence type="ECO:0000313" key="7">
    <source>
        <dbReference type="EMBL" id="MFC3120982.1"/>
    </source>
</evidence>
<accession>A0ABV7FQ55</accession>
<keyword evidence="5" id="KW-0456">Lyase</keyword>
<organism evidence="7 8">
    <name type="scientific">Agaribacter flavus</name>
    <dbReference type="NCBI Taxonomy" id="1902781"/>
    <lineage>
        <taxon>Bacteria</taxon>
        <taxon>Pseudomonadati</taxon>
        <taxon>Pseudomonadota</taxon>
        <taxon>Gammaproteobacteria</taxon>
        <taxon>Alteromonadales</taxon>
        <taxon>Alteromonadaceae</taxon>
        <taxon>Agaribacter</taxon>
    </lineage>
</organism>
<evidence type="ECO:0000313" key="8">
    <source>
        <dbReference type="Proteomes" id="UP001595478"/>
    </source>
</evidence>
<comment type="similarity">
    <text evidence="2">Belongs to the class I fructose-bisphosphate aldolase family.</text>
</comment>
<proteinExistence type="inferred from homology"/>
<dbReference type="Gene3D" id="3.20.20.70">
    <property type="entry name" value="Aldolase class I"/>
    <property type="match status" value="1"/>
</dbReference>
<dbReference type="SUPFAM" id="SSF51569">
    <property type="entry name" value="Aldolase"/>
    <property type="match status" value="1"/>
</dbReference>
<dbReference type="PANTHER" id="PTHR11627">
    <property type="entry name" value="FRUCTOSE-BISPHOSPHATE ALDOLASE"/>
    <property type="match status" value="1"/>
</dbReference>
<dbReference type="Proteomes" id="UP001595478">
    <property type="component" value="Unassembled WGS sequence"/>
</dbReference>
<dbReference type="Pfam" id="PF00274">
    <property type="entry name" value="Glycolytic"/>
    <property type="match status" value="1"/>
</dbReference>
<evidence type="ECO:0000256" key="4">
    <source>
        <dbReference type="ARBA" id="ARBA00023152"/>
    </source>
</evidence>
<dbReference type="EC" id="4.1.2.13" evidence="3"/>
<comment type="caution">
    <text evidence="7">The sequence shown here is derived from an EMBL/GenBank/DDBJ whole genome shotgun (WGS) entry which is preliminary data.</text>
</comment>
<protein>
    <recommendedName>
        <fullName evidence="3">fructose-bisphosphate aldolase</fullName>
        <ecNumber evidence="3">4.1.2.13</ecNumber>
    </recommendedName>
    <alternativeName>
        <fullName evidence="6">Fructose-bisphosphate aldolase class I</fullName>
    </alternativeName>
</protein>